<dbReference type="AlphaFoldDB" id="A0A821JET2"/>
<dbReference type="InterPro" id="IPR029033">
    <property type="entry name" value="His_PPase_superfam"/>
</dbReference>
<dbReference type="Gene3D" id="3.40.50.1240">
    <property type="entry name" value="Phosphoglycerate mutase-like"/>
    <property type="match status" value="1"/>
</dbReference>
<keyword evidence="2" id="KW-1185">Reference proteome</keyword>
<organism evidence="1 2">
    <name type="scientific">Rotaria socialis</name>
    <dbReference type="NCBI Taxonomy" id="392032"/>
    <lineage>
        <taxon>Eukaryota</taxon>
        <taxon>Metazoa</taxon>
        <taxon>Spiralia</taxon>
        <taxon>Gnathifera</taxon>
        <taxon>Rotifera</taxon>
        <taxon>Eurotatoria</taxon>
        <taxon>Bdelloidea</taxon>
        <taxon>Philodinida</taxon>
        <taxon>Philodinidae</taxon>
        <taxon>Rotaria</taxon>
    </lineage>
</organism>
<protein>
    <recommendedName>
        <fullName evidence="3">Phosphoglycerate mutase</fullName>
    </recommendedName>
</protein>
<accession>A0A821JET2</accession>
<comment type="caution">
    <text evidence="1">The sequence shown here is derived from an EMBL/GenBank/DDBJ whole genome shotgun (WGS) entry which is preliminary data.</text>
</comment>
<name>A0A821JET2_9BILA</name>
<gene>
    <name evidence="1" type="ORF">UJA718_LOCUS37166</name>
</gene>
<dbReference type="Proteomes" id="UP000663873">
    <property type="component" value="Unassembled WGS sequence"/>
</dbReference>
<evidence type="ECO:0000313" key="1">
    <source>
        <dbReference type="EMBL" id="CAF4719327.1"/>
    </source>
</evidence>
<evidence type="ECO:0000313" key="2">
    <source>
        <dbReference type="Proteomes" id="UP000663873"/>
    </source>
</evidence>
<proteinExistence type="predicted"/>
<dbReference type="EMBL" id="CAJOBP010036635">
    <property type="protein sequence ID" value="CAF4719327.1"/>
    <property type="molecule type" value="Genomic_DNA"/>
</dbReference>
<sequence length="86" mass="10185">MHEQEYINNIQQGQTSPQQNVHILFVAHAPNLETCTRKLCGGKFRPDTFPHVIRNVDFLTMTVIEKTDNNREKWIFRRSSFYGDEF</sequence>
<reference evidence="1" key="1">
    <citation type="submission" date="2021-02" db="EMBL/GenBank/DDBJ databases">
        <authorList>
            <person name="Nowell W R."/>
        </authorList>
    </citation>
    <scope>NUCLEOTIDE SEQUENCE</scope>
</reference>
<evidence type="ECO:0008006" key="3">
    <source>
        <dbReference type="Google" id="ProtNLM"/>
    </source>
</evidence>